<dbReference type="GO" id="GO:0006310">
    <property type="term" value="P:DNA recombination"/>
    <property type="evidence" value="ECO:0007669"/>
    <property type="project" value="InterPro"/>
</dbReference>
<accession>A0A9X2H9Y4</accession>
<dbReference type="RefSeq" id="WP_253965340.1">
    <property type="nucleotide sequence ID" value="NZ_JALHBS010000100.1"/>
</dbReference>
<evidence type="ECO:0000313" key="1">
    <source>
        <dbReference type="EMBL" id="MCP3056533.1"/>
    </source>
</evidence>
<sequence>MEIEFLVYGTPVALSSRNRRAKDTWQARVRDGSTSAIPEPHFAFDGAVAVTIYYFPPAPMQGDIDNIVKWILDSLTRHIYIDDQQVERIVVQKFEPGKTADFLSPTPVLTEAIEGQRPVVYIRISDDPLEDLR</sequence>
<reference evidence="1" key="1">
    <citation type="submission" date="2022-03" db="EMBL/GenBank/DDBJ databases">
        <title>Aurantimonas Liuensis sp. Nov., isolated from the hadal seawater of the Mariana Trench.</title>
        <authorList>
            <person name="Liu R."/>
        </authorList>
    </citation>
    <scope>NUCLEOTIDE SEQUENCE</scope>
    <source>
        <strain evidence="1">LRZ36</strain>
    </source>
</reference>
<dbReference type="Gene3D" id="3.30.1330.70">
    <property type="entry name" value="Holliday junction resolvase RusA"/>
    <property type="match status" value="1"/>
</dbReference>
<dbReference type="GO" id="GO:0000287">
    <property type="term" value="F:magnesium ion binding"/>
    <property type="evidence" value="ECO:0007669"/>
    <property type="project" value="InterPro"/>
</dbReference>
<dbReference type="InterPro" id="IPR008822">
    <property type="entry name" value="Endonuclease_RusA-like"/>
</dbReference>
<comment type="caution">
    <text evidence="1">The sequence shown here is derived from an EMBL/GenBank/DDBJ whole genome shotgun (WGS) entry which is preliminary data.</text>
</comment>
<protein>
    <submittedName>
        <fullName evidence="1">RusA family crossover junction endodeoxyribonuclease</fullName>
    </submittedName>
</protein>
<dbReference type="Proteomes" id="UP001155220">
    <property type="component" value="Unassembled WGS sequence"/>
</dbReference>
<dbReference type="Pfam" id="PF05866">
    <property type="entry name" value="RusA"/>
    <property type="match status" value="1"/>
</dbReference>
<dbReference type="GO" id="GO:0006281">
    <property type="term" value="P:DNA repair"/>
    <property type="evidence" value="ECO:0007669"/>
    <property type="project" value="InterPro"/>
</dbReference>
<dbReference type="SUPFAM" id="SSF103084">
    <property type="entry name" value="Holliday junction resolvase RusA"/>
    <property type="match status" value="1"/>
</dbReference>
<gene>
    <name evidence="1" type="ORF">MJ956_15465</name>
</gene>
<organism evidence="1 2">
    <name type="scientific">Aurantimonas marianensis</name>
    <dbReference type="NCBI Taxonomy" id="2920428"/>
    <lineage>
        <taxon>Bacteria</taxon>
        <taxon>Pseudomonadati</taxon>
        <taxon>Pseudomonadota</taxon>
        <taxon>Alphaproteobacteria</taxon>
        <taxon>Hyphomicrobiales</taxon>
        <taxon>Aurantimonadaceae</taxon>
        <taxon>Aurantimonas</taxon>
    </lineage>
</organism>
<dbReference type="AlphaFoldDB" id="A0A9X2H9Y4"/>
<dbReference type="EMBL" id="JALHBS010000100">
    <property type="protein sequence ID" value="MCP3056533.1"/>
    <property type="molecule type" value="Genomic_DNA"/>
</dbReference>
<proteinExistence type="predicted"/>
<name>A0A9X2H9Y4_9HYPH</name>
<dbReference type="InterPro" id="IPR036614">
    <property type="entry name" value="RusA-like_sf"/>
</dbReference>
<evidence type="ECO:0000313" key="2">
    <source>
        <dbReference type="Proteomes" id="UP001155220"/>
    </source>
</evidence>
<keyword evidence="2" id="KW-1185">Reference proteome</keyword>